<dbReference type="NCBIfam" id="TIGR02254">
    <property type="entry name" value="YjjG_YfnB"/>
    <property type="match status" value="1"/>
</dbReference>
<keyword evidence="2" id="KW-1185">Reference proteome</keyword>
<dbReference type="Pfam" id="PF13419">
    <property type="entry name" value="HAD_2"/>
    <property type="match status" value="1"/>
</dbReference>
<dbReference type="NCBIfam" id="TIGR01549">
    <property type="entry name" value="HAD-SF-IA-v1"/>
    <property type="match status" value="1"/>
</dbReference>
<proteinExistence type="predicted"/>
<evidence type="ECO:0000313" key="2">
    <source>
        <dbReference type="Proteomes" id="UP001597059"/>
    </source>
</evidence>
<dbReference type="Proteomes" id="UP001597059">
    <property type="component" value="Unassembled WGS sequence"/>
</dbReference>
<dbReference type="EC" id="3.1.3.5" evidence="1"/>
<organism evidence="1 2">
    <name type="scientific">Rhodanobacter aciditrophus</name>
    <dbReference type="NCBI Taxonomy" id="1623218"/>
    <lineage>
        <taxon>Bacteria</taxon>
        <taxon>Pseudomonadati</taxon>
        <taxon>Pseudomonadota</taxon>
        <taxon>Gammaproteobacteria</taxon>
        <taxon>Lysobacterales</taxon>
        <taxon>Rhodanobacteraceae</taxon>
        <taxon>Rhodanobacter</taxon>
    </lineage>
</organism>
<dbReference type="InterPro" id="IPR036412">
    <property type="entry name" value="HAD-like_sf"/>
</dbReference>
<dbReference type="PANTHER" id="PTHR47478:SF1">
    <property type="entry name" value="PYRIMIDINE 5'-NUCLEOTIDASE YJJG"/>
    <property type="match status" value="1"/>
</dbReference>
<dbReference type="EMBL" id="JBHTMN010000011">
    <property type="protein sequence ID" value="MFD1383814.1"/>
    <property type="molecule type" value="Genomic_DNA"/>
</dbReference>
<dbReference type="InterPro" id="IPR023214">
    <property type="entry name" value="HAD_sf"/>
</dbReference>
<dbReference type="InterPro" id="IPR052550">
    <property type="entry name" value="Pyrimidine_5'-ntase_YjjG"/>
</dbReference>
<keyword evidence="1" id="KW-0378">Hydrolase</keyword>
<dbReference type="Gene3D" id="1.10.150.240">
    <property type="entry name" value="Putative phosphatase, domain 2"/>
    <property type="match status" value="1"/>
</dbReference>
<gene>
    <name evidence="1" type="primary">yjjG</name>
    <name evidence="1" type="ORF">ACFQ45_10565</name>
</gene>
<dbReference type="NCBIfam" id="NF006976">
    <property type="entry name" value="PRK09449.1"/>
    <property type="match status" value="1"/>
</dbReference>
<dbReference type="SUPFAM" id="SSF56784">
    <property type="entry name" value="HAD-like"/>
    <property type="match status" value="1"/>
</dbReference>
<dbReference type="RefSeq" id="WP_377367439.1">
    <property type="nucleotide sequence ID" value="NZ_JBHTMN010000011.1"/>
</dbReference>
<dbReference type="InterPro" id="IPR011951">
    <property type="entry name" value="HAD-SF_hydro_IA_YjjG/PynA"/>
</dbReference>
<dbReference type="InterPro" id="IPR006439">
    <property type="entry name" value="HAD-SF_hydro_IA"/>
</dbReference>
<comment type="caution">
    <text evidence="1">The sequence shown here is derived from an EMBL/GenBank/DDBJ whole genome shotgun (WGS) entry which is preliminary data.</text>
</comment>
<dbReference type="SFLD" id="SFLDS00003">
    <property type="entry name" value="Haloacid_Dehalogenase"/>
    <property type="match status" value="1"/>
</dbReference>
<accession>A0ABW4B0S8</accession>
<name>A0ABW4B0S8_9GAMM</name>
<dbReference type="GO" id="GO:0008253">
    <property type="term" value="F:5'-nucleotidase activity"/>
    <property type="evidence" value="ECO:0007669"/>
    <property type="project" value="UniProtKB-EC"/>
</dbReference>
<sequence length="231" mass="26434">MIDQYSHFWFDADETLFKFDAYAGLQHMFQMYDVEFTKEHFEVYQATNKPLWVAYQDGLIDANTLQITRFKGWADKLSVEPSVLNEQFLDSMALLCEPLPGALGLIDYLKSKQKSLSIITNGFTALQERRLQKTGLRDAFDHIVISEQIGYAKPHSKVFEHTMAKHGLTEQDKPHILMVGDTLASDILGGNNAGIDTVWLNHHNIEVEPHVMPTYEVPNLEILLRKLKGRN</sequence>
<dbReference type="SFLD" id="SFLDG01129">
    <property type="entry name" value="C1.5:_HAD__Beta-PGM__Phosphata"/>
    <property type="match status" value="1"/>
</dbReference>
<reference evidence="2" key="1">
    <citation type="journal article" date="2019" name="Int. J. Syst. Evol. Microbiol.">
        <title>The Global Catalogue of Microorganisms (GCM) 10K type strain sequencing project: providing services to taxonomists for standard genome sequencing and annotation.</title>
        <authorList>
            <consortium name="The Broad Institute Genomics Platform"/>
            <consortium name="The Broad Institute Genome Sequencing Center for Infectious Disease"/>
            <person name="Wu L."/>
            <person name="Ma J."/>
        </authorList>
    </citation>
    <scope>NUCLEOTIDE SEQUENCE [LARGE SCALE GENOMIC DNA]</scope>
    <source>
        <strain evidence="2">JCM 30774</strain>
    </source>
</reference>
<dbReference type="InterPro" id="IPR023198">
    <property type="entry name" value="PGP-like_dom2"/>
</dbReference>
<dbReference type="Gene3D" id="3.40.50.1000">
    <property type="entry name" value="HAD superfamily/HAD-like"/>
    <property type="match status" value="1"/>
</dbReference>
<dbReference type="PANTHER" id="PTHR47478">
    <property type="match status" value="1"/>
</dbReference>
<evidence type="ECO:0000313" key="1">
    <source>
        <dbReference type="EMBL" id="MFD1383814.1"/>
    </source>
</evidence>
<protein>
    <submittedName>
        <fullName evidence="1">Pyrimidine 5'-nucleotidase</fullName>
        <ecNumber evidence="1">3.1.3.5</ecNumber>
    </submittedName>
</protein>
<dbReference type="InterPro" id="IPR041492">
    <property type="entry name" value="HAD_2"/>
</dbReference>